<dbReference type="Gene3D" id="1.10.150.20">
    <property type="entry name" value="5' to 3' exonuclease, C-terminal subdomain"/>
    <property type="match status" value="1"/>
</dbReference>
<dbReference type="GO" id="GO:0006281">
    <property type="term" value="P:DNA repair"/>
    <property type="evidence" value="ECO:0007669"/>
    <property type="project" value="InterPro"/>
</dbReference>
<keyword evidence="9" id="KW-1185">Reference proteome</keyword>
<dbReference type="PANTHER" id="PTHR22942:SF30">
    <property type="entry name" value="MEIOTIC RECOMBINATION PROTEIN DMC1_LIM15 HOMOLOG"/>
    <property type="match status" value="1"/>
</dbReference>
<dbReference type="InterPro" id="IPR027417">
    <property type="entry name" value="P-loop_NTPase"/>
</dbReference>
<evidence type="ECO:0000256" key="2">
    <source>
        <dbReference type="ARBA" id="ARBA00022840"/>
    </source>
</evidence>
<dbReference type="Proteomes" id="UP000316217">
    <property type="component" value="Unassembled WGS sequence"/>
</dbReference>
<dbReference type="PROSITE" id="PS50163">
    <property type="entry name" value="RECA_3"/>
    <property type="match status" value="1"/>
</dbReference>
<evidence type="ECO:0000256" key="1">
    <source>
        <dbReference type="ARBA" id="ARBA00022741"/>
    </source>
</evidence>
<dbReference type="InterPro" id="IPR020587">
    <property type="entry name" value="RecA_monomer-monomer_interface"/>
</dbReference>
<sequence>MSLRDILKKAGLSDEVINKVEELKIEDVVQMTEEELSKKLSISRKDARKIIDSLMEGRIGFKTALDVMKSPETRISTGVRSIDNILKGGIKIGSITELYGKAGTGKSQFCFQMSVIATDLGKVIYIDTERGFSPSRLSDISTRFEKDPSIVLSKILVFRPDSINGLRASIRSARELARKGEVSLVVVDSLLSIFRSEYVGLEMLAERQRQLSLVLKILREISNMGTTVMFTNHVIGRISESFEDLAAGGYIVGHFPDLVLWIRKGSGSTRILKIVDSSELPEAEAVFVITKGGLEDI</sequence>
<feature type="domain" description="RecA family profile 1" evidence="5">
    <location>
        <begin position="71"/>
        <end position="234"/>
    </location>
</feature>
<name>A0A429GIX0_9CREN</name>
<dbReference type="InterPro" id="IPR013632">
    <property type="entry name" value="Rad51_C"/>
</dbReference>
<dbReference type="GO" id="GO:0003677">
    <property type="term" value="F:DNA binding"/>
    <property type="evidence" value="ECO:0007669"/>
    <property type="project" value="UniProtKB-KW"/>
</dbReference>
<keyword evidence="2" id="KW-0067">ATP-binding</keyword>
<evidence type="ECO:0000259" key="5">
    <source>
        <dbReference type="PROSITE" id="PS50162"/>
    </source>
</evidence>
<dbReference type="OrthoDB" id="17644at2157"/>
<evidence type="ECO:0000313" key="9">
    <source>
        <dbReference type="Proteomes" id="UP000277582"/>
    </source>
</evidence>
<evidence type="ECO:0000256" key="4">
    <source>
        <dbReference type="PIRNR" id="PIRNR005856"/>
    </source>
</evidence>
<evidence type="ECO:0000256" key="3">
    <source>
        <dbReference type="ARBA" id="ARBA00023125"/>
    </source>
</evidence>
<organism evidence="7 9">
    <name type="scientific">Candidatus Methanodesulfokora washburnensis</name>
    <dbReference type="NCBI Taxonomy" id="2478471"/>
    <lineage>
        <taxon>Archaea</taxon>
        <taxon>Thermoproteota</taxon>
        <taxon>Candidatus Korarchaeia</taxon>
        <taxon>Candidatus Korarchaeia incertae sedis</taxon>
        <taxon>Candidatus Methanodesulfokora</taxon>
    </lineage>
</organism>
<evidence type="ECO:0000313" key="10">
    <source>
        <dbReference type="Proteomes" id="UP000316217"/>
    </source>
</evidence>
<feature type="domain" description="RecA family profile 2" evidence="6">
    <location>
        <begin position="227"/>
        <end position="297"/>
    </location>
</feature>
<keyword evidence="1" id="KW-0547">Nucleotide-binding</keyword>
<comment type="similarity">
    <text evidence="4">Belongs to the eukaryotic RecA-like protein family.</text>
</comment>
<evidence type="ECO:0000313" key="8">
    <source>
        <dbReference type="EMBL" id="RZN61820.1"/>
    </source>
</evidence>
<dbReference type="Pfam" id="PF08423">
    <property type="entry name" value="Rad51"/>
    <property type="match status" value="1"/>
</dbReference>
<dbReference type="EMBL" id="RXII01000066">
    <property type="protein sequence ID" value="RZN61820.1"/>
    <property type="molecule type" value="Genomic_DNA"/>
</dbReference>
<proteinExistence type="inferred from homology"/>
<dbReference type="PANTHER" id="PTHR22942">
    <property type="entry name" value="RECA/RAD51/RADA DNA STRAND-PAIRING FAMILY MEMBER"/>
    <property type="match status" value="1"/>
</dbReference>
<dbReference type="SUPFAM" id="SSF52540">
    <property type="entry name" value="P-loop containing nucleoside triphosphate hydrolases"/>
    <property type="match status" value="1"/>
</dbReference>
<dbReference type="InterPro" id="IPR020588">
    <property type="entry name" value="RecA_ATP-bd"/>
</dbReference>
<dbReference type="RefSeq" id="WP_125671859.1">
    <property type="nucleotide sequence ID" value="NZ_RCOS01000113.1"/>
</dbReference>
<gene>
    <name evidence="7" type="ORF">D6D85_10150</name>
    <name evidence="8" type="ORF">EF810_04295</name>
</gene>
<keyword evidence="3 4" id="KW-0238">DNA-binding</keyword>
<dbReference type="PIRSF" id="PIRSF005856">
    <property type="entry name" value="Rad51"/>
    <property type="match status" value="1"/>
</dbReference>
<dbReference type="EMBL" id="RCOS01000113">
    <property type="protein sequence ID" value="RSN73619.1"/>
    <property type="molecule type" value="Genomic_DNA"/>
</dbReference>
<reference evidence="8 10" key="2">
    <citation type="journal article" date="2019" name="Nat. Microbiol.">
        <title>Wide diversity of methane and short-chain alkane metabolisms in uncultured archaea.</title>
        <authorList>
            <person name="Borrel G."/>
            <person name="Adam P.S."/>
            <person name="McKay L.J."/>
            <person name="Chen L.X."/>
            <person name="Sierra-Garcia I.N."/>
            <person name="Sieber C.M."/>
            <person name="Letourneur Q."/>
            <person name="Ghozlane A."/>
            <person name="Andersen G.L."/>
            <person name="Li W.J."/>
            <person name="Hallam S.J."/>
            <person name="Muyzer G."/>
            <person name="de Oliveira V.M."/>
            <person name="Inskeep W.P."/>
            <person name="Banfield J.F."/>
            <person name="Gribaldo S."/>
        </authorList>
    </citation>
    <scope>NUCLEOTIDE SEQUENCE [LARGE SCALE GENOMIC DNA]</scope>
    <source>
        <strain evidence="8">NM4</strain>
    </source>
</reference>
<accession>A0A429GIX0</accession>
<dbReference type="AlphaFoldDB" id="A0A429GIX0"/>
<dbReference type="Proteomes" id="UP000277582">
    <property type="component" value="Unassembled WGS sequence"/>
</dbReference>
<keyword evidence="4" id="KW-0227">DNA damage</keyword>
<comment type="caution">
    <text evidence="7">The sequence shown here is derived from an EMBL/GenBank/DDBJ whole genome shotgun (WGS) entry which is preliminary data.</text>
</comment>
<keyword evidence="4" id="KW-0233">DNA recombination</keyword>
<dbReference type="InterPro" id="IPR003593">
    <property type="entry name" value="AAA+_ATPase"/>
</dbReference>
<dbReference type="GO" id="GO:0006310">
    <property type="term" value="P:DNA recombination"/>
    <property type="evidence" value="ECO:0007669"/>
    <property type="project" value="UniProtKB-KW"/>
</dbReference>
<evidence type="ECO:0000259" key="6">
    <source>
        <dbReference type="PROSITE" id="PS50163"/>
    </source>
</evidence>
<dbReference type="Gene3D" id="3.40.50.300">
    <property type="entry name" value="P-loop containing nucleotide triphosphate hydrolases"/>
    <property type="match status" value="1"/>
</dbReference>
<dbReference type="InterPro" id="IPR016467">
    <property type="entry name" value="DNA_recomb/repair_RecA-like"/>
</dbReference>
<reference evidence="7 9" key="1">
    <citation type="submission" date="2018-10" db="EMBL/GenBank/DDBJ databases">
        <title>Co-occurring genomic capacity for anaerobic methane metabolism and dissimilatory sulfite reduction discovered in the Korarchaeota.</title>
        <authorList>
            <person name="Mckay L.J."/>
            <person name="Dlakic M."/>
            <person name="Fields M.W."/>
            <person name="Delmont T.O."/>
            <person name="Eren A.M."/>
            <person name="Jay Z.J."/>
            <person name="Klingelsmith K.B."/>
            <person name="Rusch D.B."/>
            <person name="Inskeep W.P."/>
        </authorList>
    </citation>
    <scope>NUCLEOTIDE SEQUENCE [LARGE SCALE GENOMIC DNA]</scope>
    <source>
        <strain evidence="7 9">MDKW</strain>
    </source>
</reference>
<comment type="function">
    <text evidence="4">Involved in DNA repair and in homologous recombination. Binds and assemble on single-stranded DNA to form a nucleoprotein filament. Hydrolyzes ATP in a ssDNA-dependent manner and promotes DNA strand exchange between homologous DNA molecules.</text>
</comment>
<dbReference type="GO" id="GO:0140664">
    <property type="term" value="F:ATP-dependent DNA damage sensor activity"/>
    <property type="evidence" value="ECO:0007669"/>
    <property type="project" value="InterPro"/>
</dbReference>
<dbReference type="PROSITE" id="PS50162">
    <property type="entry name" value="RECA_2"/>
    <property type="match status" value="1"/>
</dbReference>
<evidence type="ECO:0000313" key="7">
    <source>
        <dbReference type="EMBL" id="RSN73619.1"/>
    </source>
</evidence>
<dbReference type="SMART" id="SM00382">
    <property type="entry name" value="AAA"/>
    <property type="match status" value="1"/>
</dbReference>
<dbReference type="GO" id="GO:0005524">
    <property type="term" value="F:ATP binding"/>
    <property type="evidence" value="ECO:0007669"/>
    <property type="project" value="UniProtKB-KW"/>
</dbReference>
<protein>
    <recommendedName>
        <fullName evidence="4">DNA repair and recombination protein RadA</fullName>
    </recommendedName>
</protein>